<reference evidence="2 3" key="1">
    <citation type="submission" date="2021-09" db="EMBL/GenBank/DDBJ databases">
        <title>Aeromonas schubertii isolated from Asian sea bass.</title>
        <authorList>
            <person name="Pinpimai K."/>
        </authorList>
    </citation>
    <scope>NUCLEOTIDE SEQUENCE [LARGE SCALE GENOMIC DNA]</scope>
    <source>
        <strain evidence="2 3">CHULA2021a</strain>
    </source>
</reference>
<name>A0ABS7V9K1_9GAMM</name>
<protein>
    <submittedName>
        <fullName evidence="2">DUF3080 domain-containing protein</fullName>
    </submittedName>
</protein>
<dbReference type="InterPro" id="IPR021431">
    <property type="entry name" value="DUF3080"/>
</dbReference>
<gene>
    <name evidence="2" type="ORF">LA374_06045</name>
</gene>
<evidence type="ECO:0000256" key="1">
    <source>
        <dbReference type="SAM" id="SignalP"/>
    </source>
</evidence>
<comment type="caution">
    <text evidence="2">The sequence shown here is derived from an EMBL/GenBank/DDBJ whole genome shotgun (WGS) entry which is preliminary data.</text>
</comment>
<keyword evidence="3" id="KW-1185">Reference proteome</keyword>
<dbReference type="PROSITE" id="PS51257">
    <property type="entry name" value="PROKAR_LIPOPROTEIN"/>
    <property type="match status" value="1"/>
</dbReference>
<sequence length="336" mass="37854">MGARHTASLLLLLLLAGCRPAMESSFDTYLIRLAAILDAEPPALDTPDTTPLPRQRDLMLPLPELRVDLLDILTLSRCGLGREIAERNGPLGMSADHLTLLDYELTLVRRLEGCDSESPATRQWLEALARAKRAMLPLRAWNALASDPVLRRQLSPRPPLSDPDPASDQPLESLLHHWLQLRQSAAGTLDWHEQGELLALSAQLRDSGELARLLYTMESVTLWLKVTNRWLAPRLEALSCGPDPERVMRLRGALTHYYGKGVQPDLSRLERRFLRLAPALQRLMAPPAPLPALTPWHLRYGQGRESGLYLDFRHSISDHAHLWQRLLTRCQVGIRP</sequence>
<feature type="signal peptide" evidence="1">
    <location>
        <begin position="1"/>
        <end position="23"/>
    </location>
</feature>
<organism evidence="2 3">
    <name type="scientific">Aeromonas schubertii</name>
    <dbReference type="NCBI Taxonomy" id="652"/>
    <lineage>
        <taxon>Bacteria</taxon>
        <taxon>Pseudomonadati</taxon>
        <taxon>Pseudomonadota</taxon>
        <taxon>Gammaproteobacteria</taxon>
        <taxon>Aeromonadales</taxon>
        <taxon>Aeromonadaceae</taxon>
        <taxon>Aeromonas</taxon>
    </lineage>
</organism>
<dbReference type="EMBL" id="JAIRBT010000006">
    <property type="protein sequence ID" value="MBZ6065760.1"/>
    <property type="molecule type" value="Genomic_DNA"/>
</dbReference>
<proteinExistence type="predicted"/>
<evidence type="ECO:0000313" key="2">
    <source>
        <dbReference type="EMBL" id="MBZ6065760.1"/>
    </source>
</evidence>
<accession>A0ABS7V9K1</accession>
<keyword evidence="1" id="KW-0732">Signal</keyword>
<evidence type="ECO:0000313" key="3">
    <source>
        <dbReference type="Proteomes" id="UP000774958"/>
    </source>
</evidence>
<dbReference type="Proteomes" id="UP000774958">
    <property type="component" value="Unassembled WGS sequence"/>
</dbReference>
<dbReference type="Pfam" id="PF11279">
    <property type="entry name" value="DUF3080"/>
    <property type="match status" value="1"/>
</dbReference>
<feature type="chain" id="PRO_5046740124" evidence="1">
    <location>
        <begin position="24"/>
        <end position="336"/>
    </location>
</feature>
<dbReference type="RefSeq" id="WP_224162400.1">
    <property type="nucleotide sequence ID" value="NZ_JAIRBT010000006.1"/>
</dbReference>